<dbReference type="Pfam" id="PF04464">
    <property type="entry name" value="Glyphos_transf"/>
    <property type="match status" value="1"/>
</dbReference>
<dbReference type="InterPro" id="IPR007554">
    <property type="entry name" value="Glycerophosphate_synth"/>
</dbReference>
<gene>
    <name evidence="1" type="ORF">WAK64_22195</name>
</gene>
<dbReference type="InterPro" id="IPR043149">
    <property type="entry name" value="TagF_N"/>
</dbReference>
<protein>
    <submittedName>
        <fullName evidence="1">CDP-glycerol glycerophosphotransferase family protein</fullName>
    </submittedName>
</protein>
<dbReference type="RefSeq" id="WP_336589149.1">
    <property type="nucleotide sequence ID" value="NZ_JBBAXC010000037.1"/>
</dbReference>
<evidence type="ECO:0000313" key="1">
    <source>
        <dbReference type="EMBL" id="MEI5909705.1"/>
    </source>
</evidence>
<sequence>MVTIIDTKESQLYIDDTGMLKQGFSDFSGKRNISNKKYNKKYLLYTDHGESVARAHHYESMEVIQVVPFKNDSQIIFYSDSLGRVSFVLSKVDPSISPFEIADKVEKKPMTKTKAFMFFSFVLFIGILRFRNNDSVNPPEISVGVKKTNNYNIRFLFPRKIRNKFSMNTNKLALFIHSYYAIVPLRDIYRHYLNTSDINVPIFVKVLNKSSYYFYNFQAETKSKFNRKNYLYNTKSTRVKGSDNEMYLRKSITGQFVIVVTSRLSNVIVFKEWVAYLSTLLVRKKDKYDLFFEKFSLGASESAFELFKYNMSTKSSKRCVYILDKESPDYEDLKRKYPNNLFAKNSIKAFYHMFLARSFVSSDLVSHIQRRLYDNDQLLKKKILNNKHKIFLQHGPSLATNVFDRGYYNKKIPIAPDYIIVNSQFERDIFLENSSYKKNELIVSGQPNIDLYVKSKNENKDEITFLLTWRPWDLTGSSDNKNSYISRYFQFIDTIKSNKFYEDKKINIILHPKAKLILQEQFADFYSNNEKYFYSGDIKSALLKSKVLISDYSSVTYMAFSGGTNIVFYWEDKELCEKEYGSPNILQENIAFGDISYNFSDLDKEIRKNYMSGQRNEHIKTYSRLVECTDGNNTHNTLEHLSSIINE</sequence>
<proteinExistence type="predicted"/>
<reference evidence="1 2" key="1">
    <citation type="journal article" date="2018" name="J. Microbiol.">
        <title>Bacillus spongiae sp. nov., isolated from sponge of Jeju Island.</title>
        <authorList>
            <person name="Lee G.E."/>
            <person name="Im W.T."/>
            <person name="Park J.S."/>
        </authorList>
    </citation>
    <scope>NUCLEOTIDE SEQUENCE [LARGE SCALE GENOMIC DNA]</scope>
    <source>
        <strain evidence="1 2">135PIL107-10</strain>
    </source>
</reference>
<dbReference type="Proteomes" id="UP001312865">
    <property type="component" value="Unassembled WGS sequence"/>
</dbReference>
<keyword evidence="2" id="KW-1185">Reference proteome</keyword>
<accession>A0ABU8HK27</accession>
<comment type="caution">
    <text evidence="1">The sequence shown here is derived from an EMBL/GenBank/DDBJ whole genome shotgun (WGS) entry which is preliminary data.</text>
</comment>
<name>A0ABU8HK27_9BACI</name>
<organism evidence="1 2">
    <name type="scientific">Bacillus spongiae</name>
    <dbReference type="NCBI Taxonomy" id="2683610"/>
    <lineage>
        <taxon>Bacteria</taxon>
        <taxon>Bacillati</taxon>
        <taxon>Bacillota</taxon>
        <taxon>Bacilli</taxon>
        <taxon>Bacillales</taxon>
        <taxon>Bacillaceae</taxon>
        <taxon>Bacillus</taxon>
    </lineage>
</organism>
<evidence type="ECO:0000313" key="2">
    <source>
        <dbReference type="Proteomes" id="UP001312865"/>
    </source>
</evidence>
<dbReference type="Gene3D" id="3.40.50.11820">
    <property type="match status" value="1"/>
</dbReference>
<dbReference type="EMBL" id="JBBAXC010000037">
    <property type="protein sequence ID" value="MEI5909705.1"/>
    <property type="molecule type" value="Genomic_DNA"/>
</dbReference>